<sequence length="103" mass="11966">MSFYERFYKRPIITFIILIASGLTFGAMTVNIFRLFAANWNFILTYGLLALREGALTQTLELLITGMLSMVFFLVFKFCEKILIDRISSYTFSLKRIANKKKT</sequence>
<dbReference type="EMBL" id="JAEPCR010000043">
    <property type="protein sequence ID" value="MCG7978459.1"/>
    <property type="molecule type" value="Genomic_DNA"/>
</dbReference>
<feature type="transmembrane region" description="Helical" evidence="1">
    <location>
        <begin position="56"/>
        <end position="76"/>
    </location>
</feature>
<name>A0A9E4TSM6_9GAMM</name>
<proteinExistence type="predicted"/>
<accession>A0A9E4TSM6</accession>
<keyword evidence="1" id="KW-0472">Membrane</keyword>
<evidence type="ECO:0000313" key="3">
    <source>
        <dbReference type="Proteomes" id="UP000886674"/>
    </source>
</evidence>
<evidence type="ECO:0000256" key="1">
    <source>
        <dbReference type="SAM" id="Phobius"/>
    </source>
</evidence>
<keyword evidence="1" id="KW-1133">Transmembrane helix</keyword>
<dbReference type="AlphaFoldDB" id="A0A9E4TSM6"/>
<gene>
    <name evidence="2" type="ORF">JAY77_09985</name>
</gene>
<protein>
    <submittedName>
        <fullName evidence="2">Uncharacterized protein</fullName>
    </submittedName>
</protein>
<reference evidence="2" key="1">
    <citation type="journal article" date="2021" name="Proc. Natl. Acad. Sci. U.S.A.">
        <title>Global biogeography of chemosynthetic symbionts reveals both localized and globally distributed symbiont groups. .</title>
        <authorList>
            <person name="Osvatic J.T."/>
            <person name="Wilkins L.G.E."/>
            <person name="Leibrecht L."/>
            <person name="Leray M."/>
            <person name="Zauner S."/>
            <person name="Polzin J."/>
            <person name="Camacho Y."/>
            <person name="Gros O."/>
            <person name="van Gils J.A."/>
            <person name="Eisen J.A."/>
            <person name="Petersen J.M."/>
            <person name="Yuen B."/>
        </authorList>
    </citation>
    <scope>NUCLEOTIDE SEQUENCE</scope>
    <source>
        <strain evidence="2">MAGclacostrist055</strain>
    </source>
</reference>
<organism evidence="2 3">
    <name type="scientific">Candidatus Thiodiazotropha taylori</name>
    <dbReference type="NCBI Taxonomy" id="2792791"/>
    <lineage>
        <taxon>Bacteria</taxon>
        <taxon>Pseudomonadati</taxon>
        <taxon>Pseudomonadota</taxon>
        <taxon>Gammaproteobacteria</taxon>
        <taxon>Chromatiales</taxon>
        <taxon>Sedimenticolaceae</taxon>
        <taxon>Candidatus Thiodiazotropha</taxon>
    </lineage>
</organism>
<evidence type="ECO:0000313" key="2">
    <source>
        <dbReference type="EMBL" id="MCG7978459.1"/>
    </source>
</evidence>
<keyword evidence="1" id="KW-0812">Transmembrane</keyword>
<dbReference type="Proteomes" id="UP000886674">
    <property type="component" value="Unassembled WGS sequence"/>
</dbReference>
<feature type="transmembrane region" description="Helical" evidence="1">
    <location>
        <begin position="12"/>
        <end position="36"/>
    </location>
</feature>
<comment type="caution">
    <text evidence="2">The sequence shown here is derived from an EMBL/GenBank/DDBJ whole genome shotgun (WGS) entry which is preliminary data.</text>
</comment>